<dbReference type="Proteomes" id="UP000229500">
    <property type="component" value="Unassembled WGS sequence"/>
</dbReference>
<evidence type="ECO:0000313" key="2">
    <source>
        <dbReference type="Proteomes" id="UP000229500"/>
    </source>
</evidence>
<name>A0A2M8L5C0_9BACT</name>
<accession>A0A2M8L5C0</accession>
<sequence length="108" mass="12737">MKLPITDKFLLSLYNAIEKISDIQALFARRSLREACFPELYKARCFYQKKADRREFLKFIRYLKKKGYIKIKSLEPKEAIVLTEKGMTKVLKTTLRLKEKKGGKMENG</sequence>
<dbReference type="AlphaFoldDB" id="A0A2M8L5C0"/>
<reference evidence="2" key="1">
    <citation type="submission" date="2017-09" db="EMBL/GenBank/DDBJ databases">
        <title>Depth-based differentiation of microbial function through sediment-hosted aquifers and enrichment of novel symbionts in the deep terrestrial subsurface.</title>
        <authorList>
            <person name="Probst A.J."/>
            <person name="Ladd B."/>
            <person name="Jarett J.K."/>
            <person name="Geller-Mcgrath D.E."/>
            <person name="Sieber C.M.K."/>
            <person name="Emerson J.B."/>
            <person name="Anantharaman K."/>
            <person name="Thomas B.C."/>
            <person name="Malmstrom R."/>
            <person name="Stieglmeier M."/>
            <person name="Klingl A."/>
            <person name="Woyke T."/>
            <person name="Ryan C.M."/>
            <person name="Banfield J.F."/>
        </authorList>
    </citation>
    <scope>NUCLEOTIDE SEQUENCE [LARGE SCALE GENOMIC DNA]</scope>
</reference>
<proteinExistence type="predicted"/>
<organism evidence="1 2">
    <name type="scientific">Candidatus Shapirobacteria bacterium CG10_big_fil_rev_8_21_14_0_10_38_14</name>
    <dbReference type="NCBI Taxonomy" id="1974483"/>
    <lineage>
        <taxon>Bacteria</taxon>
        <taxon>Candidatus Shapironibacteriota</taxon>
    </lineage>
</organism>
<evidence type="ECO:0000313" key="1">
    <source>
        <dbReference type="EMBL" id="PJE69031.1"/>
    </source>
</evidence>
<comment type="caution">
    <text evidence="1">The sequence shown here is derived from an EMBL/GenBank/DDBJ whole genome shotgun (WGS) entry which is preliminary data.</text>
</comment>
<dbReference type="EMBL" id="PFEL01000073">
    <property type="protein sequence ID" value="PJE69031.1"/>
    <property type="molecule type" value="Genomic_DNA"/>
</dbReference>
<protein>
    <submittedName>
        <fullName evidence="1">Uncharacterized protein</fullName>
    </submittedName>
</protein>
<gene>
    <name evidence="1" type="ORF">COU96_01945</name>
</gene>